<gene>
    <name evidence="5" type="ORF">CSX02_06635</name>
</gene>
<keyword evidence="1" id="KW-0210">Decarboxylase</keyword>
<organism evidence="5 6">
    <name type="scientific">Agathobacter ruminis</name>
    <dbReference type="NCBI Taxonomy" id="1712665"/>
    <lineage>
        <taxon>Bacteria</taxon>
        <taxon>Bacillati</taxon>
        <taxon>Bacillota</taxon>
        <taxon>Clostridia</taxon>
        <taxon>Lachnospirales</taxon>
        <taxon>Lachnospiraceae</taxon>
        <taxon>Agathobacter</taxon>
    </lineage>
</organism>
<protein>
    <submittedName>
        <fullName evidence="5">Phosphatidylserine decarboxylase</fullName>
    </submittedName>
</protein>
<proteinExistence type="predicted"/>
<evidence type="ECO:0000313" key="6">
    <source>
        <dbReference type="Proteomes" id="UP000224563"/>
    </source>
</evidence>
<evidence type="ECO:0000256" key="2">
    <source>
        <dbReference type="ARBA" id="ARBA00023145"/>
    </source>
</evidence>
<dbReference type="Pfam" id="PF02666">
    <property type="entry name" value="PS_Dcarbxylase"/>
    <property type="match status" value="1"/>
</dbReference>
<evidence type="ECO:0000256" key="4">
    <source>
        <dbReference type="ARBA" id="ARBA00023317"/>
    </source>
</evidence>
<keyword evidence="4" id="KW-0670">Pyruvate</keyword>
<comment type="caution">
    <text evidence="5">The sequence shown here is derived from an EMBL/GenBank/DDBJ whole genome shotgun (WGS) entry which is preliminary data.</text>
</comment>
<keyword evidence="3" id="KW-0456">Lyase</keyword>
<dbReference type="RefSeq" id="WP_031544362.1">
    <property type="nucleotide sequence ID" value="NZ_JANSWH010000019.1"/>
</dbReference>
<reference evidence="5 6" key="1">
    <citation type="submission" date="2017-10" db="EMBL/GenBank/DDBJ databases">
        <title>Resolving the taxonomy of Roseburia spp., Eubacterium rectale and Agathobacter spp. through phylogenomic analysis.</title>
        <authorList>
            <person name="Sheridan P.O."/>
            <person name="Walker A.W."/>
            <person name="Duncan S.H."/>
            <person name="Scott K.P."/>
            <person name="Toole P.W.O."/>
            <person name="Luis P."/>
            <person name="Flint H.J."/>
        </authorList>
    </citation>
    <scope>NUCLEOTIDE SEQUENCE [LARGE SCALE GENOMIC DNA]</scope>
    <source>
        <strain evidence="5 6">JK623</strain>
    </source>
</reference>
<evidence type="ECO:0000313" key="5">
    <source>
        <dbReference type="EMBL" id="PHU37675.1"/>
    </source>
</evidence>
<dbReference type="PANTHER" id="PTHR10067:SF17">
    <property type="entry name" value="PHOSPHATIDYLSERINE DECARBOXYLASE PROENZYME 2"/>
    <property type="match status" value="1"/>
</dbReference>
<reference evidence="5 6" key="2">
    <citation type="submission" date="2017-10" db="EMBL/GenBank/DDBJ databases">
        <authorList>
            <person name="Banno H."/>
            <person name="Chua N.-H."/>
        </authorList>
    </citation>
    <scope>NUCLEOTIDE SEQUENCE [LARGE SCALE GENOMIC DNA]</scope>
    <source>
        <strain evidence="5 6">JK623</strain>
    </source>
</reference>
<dbReference type="PANTHER" id="PTHR10067">
    <property type="entry name" value="PHOSPHATIDYLSERINE DECARBOXYLASE"/>
    <property type="match status" value="1"/>
</dbReference>
<name>A0A2G3E3D8_9FIRM</name>
<evidence type="ECO:0000256" key="3">
    <source>
        <dbReference type="ARBA" id="ARBA00023239"/>
    </source>
</evidence>
<dbReference type="AlphaFoldDB" id="A0A2G3E3D8"/>
<keyword evidence="2" id="KW-0865">Zymogen</keyword>
<dbReference type="EMBL" id="PDYG01000032">
    <property type="protein sequence ID" value="PHU37675.1"/>
    <property type="molecule type" value="Genomic_DNA"/>
</dbReference>
<evidence type="ECO:0000256" key="1">
    <source>
        <dbReference type="ARBA" id="ARBA00022793"/>
    </source>
</evidence>
<keyword evidence="6" id="KW-1185">Reference proteome</keyword>
<dbReference type="InterPro" id="IPR003817">
    <property type="entry name" value="PS_Dcarbxylase"/>
</dbReference>
<dbReference type="GO" id="GO:0008654">
    <property type="term" value="P:phospholipid biosynthetic process"/>
    <property type="evidence" value="ECO:0007669"/>
    <property type="project" value="InterPro"/>
</dbReference>
<sequence>MDTLQFLYGTKVGRVLLRPLISRPVSVISGWLLDSRASRALIQPFVKSNGICTDDYELDGIKCFNDFFCRKIKKELRPIEMDDSALIAPCDGLLTVHKVSKGDVIGVKQSRFTISSLLRDKELAKSFEDGYCMVFRLCVNHYHRYIYFDSGHKYKNRKINGVFHTVRPVALEKYPVFVENSREYAVIDTKNFGRCVQMEVGAMLVGRIANESQDSCMVKRGMEKGHFEYGGSTIIVLLPKDAVQLNSAVKNAMQQHVELPVQMGEVLGCRK</sequence>
<dbReference type="Proteomes" id="UP000224563">
    <property type="component" value="Unassembled WGS sequence"/>
</dbReference>
<accession>A0A2G3E3D8</accession>
<dbReference type="GO" id="GO:0004609">
    <property type="term" value="F:phosphatidylserine decarboxylase activity"/>
    <property type="evidence" value="ECO:0007669"/>
    <property type="project" value="InterPro"/>
</dbReference>